<proteinExistence type="inferred from homology"/>
<organism evidence="6 7">
    <name type="scientific">Parachaetomium inaequale</name>
    <dbReference type="NCBI Taxonomy" id="2588326"/>
    <lineage>
        <taxon>Eukaryota</taxon>
        <taxon>Fungi</taxon>
        <taxon>Dikarya</taxon>
        <taxon>Ascomycota</taxon>
        <taxon>Pezizomycotina</taxon>
        <taxon>Sordariomycetes</taxon>
        <taxon>Sordariomycetidae</taxon>
        <taxon>Sordariales</taxon>
        <taxon>Chaetomiaceae</taxon>
        <taxon>Parachaetomium</taxon>
    </lineage>
</organism>
<dbReference type="AlphaFoldDB" id="A0AAN6SS70"/>
<evidence type="ECO:0000256" key="5">
    <source>
        <dbReference type="RuleBase" id="RU361238"/>
    </source>
</evidence>
<evidence type="ECO:0000313" key="6">
    <source>
        <dbReference type="EMBL" id="KAK4040176.1"/>
    </source>
</evidence>
<accession>A0AAN6SS70</accession>
<evidence type="ECO:0000256" key="3">
    <source>
        <dbReference type="ARBA" id="ARBA00022801"/>
    </source>
</evidence>
<dbReference type="Proteomes" id="UP001303115">
    <property type="component" value="Unassembled WGS sequence"/>
</dbReference>
<keyword evidence="1" id="KW-0719">Serine esterase</keyword>
<dbReference type="EC" id="3.1.1.-" evidence="5"/>
<protein>
    <recommendedName>
        <fullName evidence="5">Carboxylic ester hydrolase</fullName>
        <ecNumber evidence="5">3.1.1.-</ecNumber>
    </recommendedName>
</protein>
<comment type="similarity">
    <text evidence="5">Belongs to the tannase family.</text>
</comment>
<keyword evidence="2" id="KW-0732">Signal</keyword>
<reference evidence="7" key="1">
    <citation type="journal article" date="2023" name="Mol. Phylogenet. Evol.">
        <title>Genome-scale phylogeny and comparative genomics of the fungal order Sordariales.</title>
        <authorList>
            <person name="Hensen N."/>
            <person name="Bonometti L."/>
            <person name="Westerberg I."/>
            <person name="Brannstrom I.O."/>
            <person name="Guillou S."/>
            <person name="Cros-Aarteil S."/>
            <person name="Calhoun S."/>
            <person name="Haridas S."/>
            <person name="Kuo A."/>
            <person name="Mondo S."/>
            <person name="Pangilinan J."/>
            <person name="Riley R."/>
            <person name="LaButti K."/>
            <person name="Andreopoulos B."/>
            <person name="Lipzen A."/>
            <person name="Chen C."/>
            <person name="Yan M."/>
            <person name="Daum C."/>
            <person name="Ng V."/>
            <person name="Clum A."/>
            <person name="Steindorff A."/>
            <person name="Ohm R.A."/>
            <person name="Martin F."/>
            <person name="Silar P."/>
            <person name="Natvig D.O."/>
            <person name="Lalanne C."/>
            <person name="Gautier V."/>
            <person name="Ament-Velasquez S.L."/>
            <person name="Kruys A."/>
            <person name="Hutchinson M.I."/>
            <person name="Powell A.J."/>
            <person name="Barry K."/>
            <person name="Miller A.N."/>
            <person name="Grigoriev I.V."/>
            <person name="Debuchy R."/>
            <person name="Gladieux P."/>
            <person name="Hiltunen Thoren M."/>
            <person name="Johannesson H."/>
        </authorList>
    </citation>
    <scope>NUCLEOTIDE SEQUENCE [LARGE SCALE GENOMIC DNA]</scope>
    <source>
        <strain evidence="7">CBS 284.82</strain>
    </source>
</reference>
<dbReference type="GO" id="GO:0052689">
    <property type="term" value="F:carboxylic ester hydrolase activity"/>
    <property type="evidence" value="ECO:0007669"/>
    <property type="project" value="UniProtKB-KW"/>
</dbReference>
<sequence>MHGQEDNSIPTASSVRYYDSVRITLYPYLSYNTSMATLDTFYRPYLIPGAGHCGANLAQAGSG</sequence>
<keyword evidence="3 5" id="KW-0378">Hydrolase</keyword>
<name>A0AAN6SS70_9PEZI</name>
<gene>
    <name evidence="6" type="ORF">C8A01DRAFT_35778</name>
</gene>
<evidence type="ECO:0000256" key="1">
    <source>
        <dbReference type="ARBA" id="ARBA00022487"/>
    </source>
</evidence>
<comment type="caution">
    <text evidence="6">The sequence shown here is derived from an EMBL/GenBank/DDBJ whole genome shotgun (WGS) entry which is preliminary data.</text>
</comment>
<keyword evidence="7" id="KW-1185">Reference proteome</keyword>
<dbReference type="Pfam" id="PF07519">
    <property type="entry name" value="Tannase"/>
    <property type="match status" value="1"/>
</dbReference>
<dbReference type="InterPro" id="IPR011118">
    <property type="entry name" value="Tannase/feruloyl_esterase"/>
</dbReference>
<evidence type="ECO:0000256" key="2">
    <source>
        <dbReference type="ARBA" id="ARBA00022729"/>
    </source>
</evidence>
<evidence type="ECO:0000313" key="7">
    <source>
        <dbReference type="Proteomes" id="UP001303115"/>
    </source>
</evidence>
<keyword evidence="4" id="KW-1015">Disulfide bond</keyword>
<dbReference type="EMBL" id="MU854382">
    <property type="protein sequence ID" value="KAK4040176.1"/>
    <property type="molecule type" value="Genomic_DNA"/>
</dbReference>
<evidence type="ECO:0000256" key="4">
    <source>
        <dbReference type="ARBA" id="ARBA00023157"/>
    </source>
</evidence>